<evidence type="ECO:0008006" key="2">
    <source>
        <dbReference type="Google" id="ProtNLM"/>
    </source>
</evidence>
<proteinExistence type="predicted"/>
<sequence>MSALSKIRQTFTIAFFLSLISISCTGSFRSNSTSIPATTATATQDALFPIFYGEIIEPENSEHIIIPVGYYSDYGKSRGISDYSRSSGNTSYLVPYNMIFHHKTTGATHLLLSKNSIINAYNFMAINNKKGKPENKFIFFQVIDQDTNGDGKKNGLDAIVGYLADMSGKNVTQITPSNTNLGTWHLDSKQGFLLVKITADTNNDKNFTETDDIGFIRVNLNQPKIGVDIITPTMRQQLNQKISPLPKP</sequence>
<dbReference type="EMBL" id="DSPX01000154">
    <property type="protein sequence ID" value="HGG01969.1"/>
    <property type="molecule type" value="Genomic_DNA"/>
</dbReference>
<comment type="caution">
    <text evidence="1">The sequence shown here is derived from an EMBL/GenBank/DDBJ whole genome shotgun (WGS) entry which is preliminary data.</text>
</comment>
<accession>A0A7C3ZX65</accession>
<evidence type="ECO:0000313" key="1">
    <source>
        <dbReference type="EMBL" id="HGG01969.1"/>
    </source>
</evidence>
<organism evidence="1">
    <name type="scientific">Planktothricoides sp. SpSt-374</name>
    <dbReference type="NCBI Taxonomy" id="2282167"/>
    <lineage>
        <taxon>Bacteria</taxon>
        <taxon>Bacillati</taxon>
        <taxon>Cyanobacteriota</taxon>
        <taxon>Cyanophyceae</taxon>
        <taxon>Oscillatoriophycideae</taxon>
        <taxon>Oscillatoriales</taxon>
        <taxon>Oscillatoriaceae</taxon>
        <taxon>Planktothricoides</taxon>
    </lineage>
</organism>
<name>A0A7C3ZX65_9CYAN</name>
<dbReference type="PROSITE" id="PS51257">
    <property type="entry name" value="PROKAR_LIPOPROTEIN"/>
    <property type="match status" value="1"/>
</dbReference>
<dbReference type="AlphaFoldDB" id="A0A7C3ZX65"/>
<reference evidence="1" key="1">
    <citation type="journal article" date="2020" name="mSystems">
        <title>Genome- and Community-Level Interaction Insights into Carbon Utilization and Element Cycling Functions of Hydrothermarchaeota in Hydrothermal Sediment.</title>
        <authorList>
            <person name="Zhou Z."/>
            <person name="Liu Y."/>
            <person name="Xu W."/>
            <person name="Pan J."/>
            <person name="Luo Z.H."/>
            <person name="Li M."/>
        </authorList>
    </citation>
    <scope>NUCLEOTIDE SEQUENCE [LARGE SCALE GENOMIC DNA]</scope>
    <source>
        <strain evidence="1">SpSt-374</strain>
    </source>
</reference>
<gene>
    <name evidence="1" type="ORF">ENR15_15330</name>
</gene>
<protein>
    <recommendedName>
        <fullName evidence="2">Lipoprotein</fullName>
    </recommendedName>
</protein>